<dbReference type="Proteomes" id="UP000193380">
    <property type="component" value="Unassembled WGS sequence"/>
</dbReference>
<evidence type="ECO:0000256" key="8">
    <source>
        <dbReference type="ARBA" id="ARBA00023242"/>
    </source>
</evidence>
<evidence type="ECO:0000256" key="2">
    <source>
        <dbReference type="ARBA" id="ARBA00004408"/>
    </source>
</evidence>
<evidence type="ECO:0000259" key="11">
    <source>
        <dbReference type="PROSITE" id="PS50304"/>
    </source>
</evidence>
<dbReference type="GO" id="GO:0006397">
    <property type="term" value="P:mRNA processing"/>
    <property type="evidence" value="ECO:0007669"/>
    <property type="project" value="UniProtKB-KW"/>
</dbReference>
<evidence type="ECO:0000256" key="10">
    <source>
        <dbReference type="SAM" id="MobiDB-lite"/>
    </source>
</evidence>
<feature type="compositionally biased region" description="Basic and acidic residues" evidence="10">
    <location>
        <begin position="139"/>
        <end position="158"/>
    </location>
</feature>
<evidence type="ECO:0000256" key="1">
    <source>
        <dbReference type="ARBA" id="ARBA00004216"/>
    </source>
</evidence>
<dbReference type="PROSITE" id="PS50304">
    <property type="entry name" value="TUDOR"/>
    <property type="match status" value="1"/>
</dbReference>
<protein>
    <recommendedName>
        <fullName evidence="11">Tudor domain-containing protein</fullName>
    </recommendedName>
</protein>
<dbReference type="InterPro" id="IPR002999">
    <property type="entry name" value="Tudor"/>
</dbReference>
<accession>A0A060XV53</accession>
<dbReference type="GO" id="GO:0097504">
    <property type="term" value="C:Gemini of Cajal bodies"/>
    <property type="evidence" value="ECO:0007669"/>
    <property type="project" value="UniProtKB-SubCell"/>
</dbReference>
<keyword evidence="7" id="KW-0508">mRNA splicing</keyword>
<evidence type="ECO:0000256" key="4">
    <source>
        <dbReference type="ARBA" id="ARBA00004484"/>
    </source>
</evidence>
<dbReference type="InterPro" id="IPR010304">
    <property type="entry name" value="SMN_Tudor"/>
</dbReference>
<dbReference type="GO" id="GO:0015030">
    <property type="term" value="C:Cajal body"/>
    <property type="evidence" value="ECO:0007669"/>
    <property type="project" value="UniProtKB-SubCell"/>
</dbReference>
<evidence type="ECO:0000256" key="9">
    <source>
        <dbReference type="ARBA" id="ARBA00034695"/>
    </source>
</evidence>
<dbReference type="GO" id="GO:0043204">
    <property type="term" value="C:perikaryon"/>
    <property type="evidence" value="ECO:0007669"/>
    <property type="project" value="UniProtKB-SubCell"/>
</dbReference>
<dbReference type="Gene3D" id="2.30.30.140">
    <property type="match status" value="1"/>
</dbReference>
<evidence type="ECO:0000256" key="3">
    <source>
        <dbReference type="ARBA" id="ARBA00004463"/>
    </source>
</evidence>
<dbReference type="SMART" id="SM00333">
    <property type="entry name" value="TUDOR"/>
    <property type="match status" value="1"/>
</dbReference>
<evidence type="ECO:0000256" key="5">
    <source>
        <dbReference type="ARBA" id="ARBA00005371"/>
    </source>
</evidence>
<dbReference type="AlphaFoldDB" id="A0A060XV53"/>
<sequence length="289" mass="32578">MKGNVLIFCPSPFRTVSDYKGGIAGLKKRAVRSLQTIRRRCLNHMCQPKDQLTRRPTQRLGYRCRAVYSEDGLVYPAVLVWLRGERCRVKFEGYGNEEELELSSLISPIELGGHRGRVDAKVQQGAVDGFSSTSNNIADWKRMERDWRTPQQEGREELSSPQAPKFAQGKDYGKSSYDFGKEHGVKKKPSGRREVPNNHPFSFFPPVPPPKDSLDFLPPPPPPPPPPPCVWPPRAVLADASDGLDSAVTDISSMLLSWYLCGYHTGCYMAMQQTKTSRRRADKEKQAEE</sequence>
<comment type="subcellular location">
    <subcellularLocation>
        <location evidence="1">Cytoplasm</location>
        <location evidence="1">Myofibril</location>
        <location evidence="1">Sarcomere</location>
        <location evidence="1">Z line</location>
    </subcellularLocation>
    <subcellularLocation>
        <location evidence="3">Cytoplasmic granule</location>
    </subcellularLocation>
    <subcellularLocation>
        <location evidence="2">Nucleus</location>
        <location evidence="2">Cajal body</location>
    </subcellularLocation>
    <subcellularLocation>
        <location evidence="9">Nucleus</location>
        <location evidence="9">Gem</location>
    </subcellularLocation>
    <subcellularLocation>
        <location evidence="4">Perikaryon</location>
    </subcellularLocation>
</comment>
<dbReference type="InterPro" id="IPR040424">
    <property type="entry name" value="Smn1"/>
</dbReference>
<evidence type="ECO:0000256" key="6">
    <source>
        <dbReference type="ARBA" id="ARBA00022664"/>
    </source>
</evidence>
<proteinExistence type="inferred from homology"/>
<keyword evidence="6" id="KW-0507">mRNA processing</keyword>
<dbReference type="GO" id="GO:0030018">
    <property type="term" value="C:Z disc"/>
    <property type="evidence" value="ECO:0007669"/>
    <property type="project" value="UniProtKB-SubCell"/>
</dbReference>
<evidence type="ECO:0000256" key="7">
    <source>
        <dbReference type="ARBA" id="ARBA00023187"/>
    </source>
</evidence>
<dbReference type="CDD" id="cd22852">
    <property type="entry name" value="SMN_C"/>
    <property type="match status" value="1"/>
</dbReference>
<organism evidence="12 13">
    <name type="scientific">Oncorhynchus mykiss</name>
    <name type="common">Rainbow trout</name>
    <name type="synonym">Salmo gairdneri</name>
    <dbReference type="NCBI Taxonomy" id="8022"/>
    <lineage>
        <taxon>Eukaryota</taxon>
        <taxon>Metazoa</taxon>
        <taxon>Chordata</taxon>
        <taxon>Craniata</taxon>
        <taxon>Vertebrata</taxon>
        <taxon>Euteleostomi</taxon>
        <taxon>Actinopterygii</taxon>
        <taxon>Neopterygii</taxon>
        <taxon>Teleostei</taxon>
        <taxon>Protacanthopterygii</taxon>
        <taxon>Salmoniformes</taxon>
        <taxon>Salmonidae</taxon>
        <taxon>Salmoninae</taxon>
        <taxon>Oncorhynchus</taxon>
    </lineage>
</organism>
<dbReference type="InterPro" id="IPR047313">
    <property type="entry name" value="SMN_C"/>
</dbReference>
<feature type="region of interest" description="Disordered" evidence="10">
    <location>
        <begin position="123"/>
        <end position="226"/>
    </location>
</feature>
<keyword evidence="8" id="KW-0539">Nucleus</keyword>
<dbReference type="EMBL" id="FR905695">
    <property type="protein sequence ID" value="CDQ81019.1"/>
    <property type="molecule type" value="Genomic_DNA"/>
</dbReference>
<dbReference type="PaxDb" id="8022-A0A060XV53"/>
<dbReference type="PANTHER" id="PTHR39267">
    <property type="entry name" value="SURVIVAL MOTOR NEURON-LIKE PROTEIN 1"/>
    <property type="match status" value="1"/>
</dbReference>
<feature type="compositionally biased region" description="Pro residues" evidence="10">
    <location>
        <begin position="203"/>
        <end position="226"/>
    </location>
</feature>
<dbReference type="SUPFAM" id="SSF63748">
    <property type="entry name" value="Tudor/PWWP/MBT"/>
    <property type="match status" value="1"/>
</dbReference>
<dbReference type="PANTHER" id="PTHR39267:SF1">
    <property type="entry name" value="SURVIVAL MOTOR NEURON PROTEIN"/>
    <property type="match status" value="1"/>
</dbReference>
<evidence type="ECO:0000313" key="12">
    <source>
        <dbReference type="EMBL" id="CDQ81019.1"/>
    </source>
</evidence>
<reference evidence="12" key="2">
    <citation type="submission" date="2014-03" db="EMBL/GenBank/DDBJ databases">
        <authorList>
            <person name="Genoscope - CEA"/>
        </authorList>
    </citation>
    <scope>NUCLEOTIDE SEQUENCE</scope>
</reference>
<dbReference type="GO" id="GO:0003723">
    <property type="term" value="F:RNA binding"/>
    <property type="evidence" value="ECO:0007669"/>
    <property type="project" value="InterPro"/>
</dbReference>
<dbReference type="Pfam" id="PF06003">
    <property type="entry name" value="SMN_Tudor"/>
    <property type="match status" value="1"/>
</dbReference>
<comment type="similarity">
    <text evidence="5">Belongs to the SMN family.</text>
</comment>
<gene>
    <name evidence="12" type="ORF">GSONMT00034617001</name>
</gene>
<dbReference type="GO" id="GO:0008380">
    <property type="term" value="P:RNA splicing"/>
    <property type="evidence" value="ECO:0007669"/>
    <property type="project" value="UniProtKB-KW"/>
</dbReference>
<evidence type="ECO:0000313" key="13">
    <source>
        <dbReference type="Proteomes" id="UP000193380"/>
    </source>
</evidence>
<feature type="domain" description="Tudor" evidence="11">
    <location>
        <begin position="57"/>
        <end position="116"/>
    </location>
</feature>
<name>A0A060XV53_ONCMY</name>
<dbReference type="STRING" id="8022.A0A060XV53"/>
<reference evidence="12" key="1">
    <citation type="journal article" date="2014" name="Nat. Commun.">
        <title>The rainbow trout genome provides novel insights into evolution after whole-genome duplication in vertebrates.</title>
        <authorList>
            <person name="Berthelot C."/>
            <person name="Brunet F."/>
            <person name="Chalopin D."/>
            <person name="Juanchich A."/>
            <person name="Bernard M."/>
            <person name="Noel B."/>
            <person name="Bento P."/>
            <person name="Da Silva C."/>
            <person name="Labadie K."/>
            <person name="Alberti A."/>
            <person name="Aury J.M."/>
            <person name="Louis A."/>
            <person name="Dehais P."/>
            <person name="Bardou P."/>
            <person name="Montfort J."/>
            <person name="Klopp C."/>
            <person name="Cabau C."/>
            <person name="Gaspin C."/>
            <person name="Thorgaard G.H."/>
            <person name="Boussaha M."/>
            <person name="Quillet E."/>
            <person name="Guyomard R."/>
            <person name="Galiana D."/>
            <person name="Bobe J."/>
            <person name="Volff J.N."/>
            <person name="Genet C."/>
            <person name="Wincker P."/>
            <person name="Jaillon O."/>
            <person name="Roest Crollius H."/>
            <person name="Guiguen Y."/>
        </authorList>
    </citation>
    <scope>NUCLEOTIDE SEQUENCE [LARGE SCALE GENOMIC DNA]</scope>
</reference>